<evidence type="ECO:0000259" key="1">
    <source>
        <dbReference type="Pfam" id="PF14341"/>
    </source>
</evidence>
<organism evidence="2 3">
    <name type="scientific">Rheinheimera baltica</name>
    <dbReference type="NCBI Taxonomy" id="67576"/>
    <lineage>
        <taxon>Bacteria</taxon>
        <taxon>Pseudomonadati</taxon>
        <taxon>Pseudomonadota</taxon>
        <taxon>Gammaproteobacteria</taxon>
        <taxon>Chromatiales</taxon>
        <taxon>Chromatiaceae</taxon>
        <taxon>Rheinheimera</taxon>
    </lineage>
</organism>
<comment type="caution">
    <text evidence="2">The sequence shown here is derived from an EMBL/GenBank/DDBJ whole genome shotgun (WGS) entry which is preliminary data.</text>
</comment>
<protein>
    <submittedName>
        <fullName evidence="2">PilX N-terminal domain-containing pilus assembly protein</fullName>
    </submittedName>
</protein>
<dbReference type="Proteomes" id="UP001231109">
    <property type="component" value="Unassembled WGS sequence"/>
</dbReference>
<reference evidence="2 3" key="1">
    <citation type="submission" date="2022-11" db="EMBL/GenBank/DDBJ databases">
        <title>Viruses from the air-sea interface of a natural surface slick.</title>
        <authorList>
            <person name="Rahlff J."/>
            <person name="Holmfeldt K."/>
        </authorList>
    </citation>
    <scope>NUCLEOTIDE SEQUENCE [LARGE SCALE GENOMIC DNA]</scope>
    <source>
        <strain evidence="2 3">SMS4</strain>
    </source>
</reference>
<evidence type="ECO:0000313" key="3">
    <source>
        <dbReference type="Proteomes" id="UP001231109"/>
    </source>
</evidence>
<keyword evidence="3" id="KW-1185">Reference proteome</keyword>
<dbReference type="InterPro" id="IPR025746">
    <property type="entry name" value="PilX_N_dom"/>
</dbReference>
<dbReference type="Pfam" id="PF14341">
    <property type="entry name" value="PilX_N"/>
    <property type="match status" value="1"/>
</dbReference>
<evidence type="ECO:0000313" key="2">
    <source>
        <dbReference type="EMBL" id="MDP5136979.1"/>
    </source>
</evidence>
<accession>A0ABT9I0T9</accession>
<gene>
    <name evidence="2" type="ORF">ORJ04_13575</name>
</gene>
<sequence>MKKNLIKQQGVALVVSLLLLLAITLLAVSNMKRTTVQEQMTGNLHDRQLALQQAEAALLVAERLLAAAPLPAGPTALINNAGIYDIPDPALPARWAPGQLVTWIGAPAMNSGTANPASYIIEYMDDWAFPPGCDRGTTRVAGCLEPTFRITARVPATPGRAEVTLQTVWRR</sequence>
<dbReference type="RefSeq" id="WP_305976451.1">
    <property type="nucleotide sequence ID" value="NZ_JAPJDZ010000035.1"/>
</dbReference>
<feature type="domain" description="Type 4 fimbrial biogenesis protein PilX N-terminal" evidence="1">
    <location>
        <begin position="9"/>
        <end position="58"/>
    </location>
</feature>
<dbReference type="EMBL" id="JAPJDZ010000035">
    <property type="protein sequence ID" value="MDP5136979.1"/>
    <property type="molecule type" value="Genomic_DNA"/>
</dbReference>
<proteinExistence type="predicted"/>
<name>A0ABT9I0T9_9GAMM</name>